<evidence type="ECO:0000313" key="2">
    <source>
        <dbReference type="Proteomes" id="UP000546642"/>
    </source>
</evidence>
<proteinExistence type="predicted"/>
<evidence type="ECO:0000313" key="1">
    <source>
        <dbReference type="EMBL" id="MBB6171937.1"/>
    </source>
</evidence>
<keyword evidence="2" id="KW-1185">Reference proteome</keyword>
<gene>
    <name evidence="1" type="ORF">HNR23_001997</name>
</gene>
<reference evidence="1 2" key="1">
    <citation type="submission" date="2020-08" db="EMBL/GenBank/DDBJ databases">
        <title>Sequencing the genomes of 1000 actinobacteria strains.</title>
        <authorList>
            <person name="Klenk H.-P."/>
        </authorList>
    </citation>
    <scope>NUCLEOTIDE SEQUENCE [LARGE SCALE GENOMIC DNA]</scope>
    <source>
        <strain evidence="1 2">DSM 46659</strain>
    </source>
</reference>
<dbReference type="AlphaFoldDB" id="A0A7W9YGX7"/>
<organism evidence="1 2">
    <name type="scientific">Nocardiopsis mwathae</name>
    <dbReference type="NCBI Taxonomy" id="1472723"/>
    <lineage>
        <taxon>Bacteria</taxon>
        <taxon>Bacillati</taxon>
        <taxon>Actinomycetota</taxon>
        <taxon>Actinomycetes</taxon>
        <taxon>Streptosporangiales</taxon>
        <taxon>Nocardiopsidaceae</taxon>
        <taxon>Nocardiopsis</taxon>
    </lineage>
</organism>
<dbReference type="RefSeq" id="WP_221308987.1">
    <property type="nucleotide sequence ID" value="NZ_JACHDS010000001.1"/>
</dbReference>
<protein>
    <submittedName>
        <fullName evidence="1">Uncharacterized protein</fullName>
    </submittedName>
</protein>
<accession>A0A7W9YGX7</accession>
<dbReference type="EMBL" id="JACHDS010000001">
    <property type="protein sequence ID" value="MBB6171937.1"/>
    <property type="molecule type" value="Genomic_DNA"/>
</dbReference>
<sequence length="56" mass="5943">MAHTTHANAKLAPAGRLALARCIVEDGWPLSQAGDSGRPRHSAVRYRFPAAASSPF</sequence>
<comment type="caution">
    <text evidence="1">The sequence shown here is derived from an EMBL/GenBank/DDBJ whole genome shotgun (WGS) entry which is preliminary data.</text>
</comment>
<name>A0A7W9YGX7_9ACTN</name>
<dbReference type="Proteomes" id="UP000546642">
    <property type="component" value="Unassembled WGS sequence"/>
</dbReference>